<comment type="caution">
    <text evidence="1">The sequence shown here is derived from an EMBL/GenBank/DDBJ whole genome shotgun (WGS) entry which is preliminary data.</text>
</comment>
<dbReference type="Proteomes" id="UP000676565">
    <property type="component" value="Unassembled WGS sequence"/>
</dbReference>
<reference evidence="1 2" key="1">
    <citation type="submission" date="2021-04" db="EMBL/GenBank/DDBJ databases">
        <authorList>
            <person name="Ivanova A."/>
        </authorList>
    </citation>
    <scope>NUCLEOTIDE SEQUENCE [LARGE SCALE GENOMIC DNA]</scope>
    <source>
        <strain evidence="1 2">G18</strain>
    </source>
</reference>
<protein>
    <recommendedName>
        <fullName evidence="3">DUF1653 domain-containing protein</fullName>
    </recommendedName>
</protein>
<sequence>MTHFTYHTAIREIIIPNEPLNVVHERHLVCRGFYREKGVWVRRSYDKGPFDISRIWGVGMPGHPKPEELGQVEVGAS</sequence>
<dbReference type="EMBL" id="JAGKQQ010000001">
    <property type="protein sequence ID" value="MBP3958401.1"/>
    <property type="molecule type" value="Genomic_DNA"/>
</dbReference>
<accession>A0ABS5BXD4</accession>
<organism evidence="1 2">
    <name type="scientific">Gemmata palustris</name>
    <dbReference type="NCBI Taxonomy" id="2822762"/>
    <lineage>
        <taxon>Bacteria</taxon>
        <taxon>Pseudomonadati</taxon>
        <taxon>Planctomycetota</taxon>
        <taxon>Planctomycetia</taxon>
        <taxon>Gemmatales</taxon>
        <taxon>Gemmataceae</taxon>
        <taxon>Gemmata</taxon>
    </lineage>
</organism>
<name>A0ABS5BXD4_9BACT</name>
<evidence type="ECO:0008006" key="3">
    <source>
        <dbReference type="Google" id="ProtNLM"/>
    </source>
</evidence>
<evidence type="ECO:0000313" key="2">
    <source>
        <dbReference type="Proteomes" id="UP000676565"/>
    </source>
</evidence>
<gene>
    <name evidence="1" type="ORF">J8F10_24390</name>
</gene>
<keyword evidence="2" id="KW-1185">Reference proteome</keyword>
<proteinExistence type="predicted"/>
<evidence type="ECO:0000313" key="1">
    <source>
        <dbReference type="EMBL" id="MBP3958401.1"/>
    </source>
</evidence>
<dbReference type="RefSeq" id="WP_210658356.1">
    <property type="nucleotide sequence ID" value="NZ_JAGKQQ010000001.1"/>
</dbReference>